<accession>A0A9P1P8Z9</accession>
<evidence type="ECO:0000313" key="1">
    <source>
        <dbReference type="EMBL" id="CEO33005.1"/>
    </source>
</evidence>
<name>A0A9P1P8Z9_PARSO</name>
<evidence type="ECO:0008006" key="3">
    <source>
        <dbReference type="Google" id="ProtNLM"/>
    </source>
</evidence>
<protein>
    <recommendedName>
        <fullName evidence="3">Lipoprotein</fullName>
    </recommendedName>
</protein>
<dbReference type="EMBL" id="CDNY01000003">
    <property type="protein sequence ID" value="CEO33005.1"/>
    <property type="molecule type" value="Genomic_DNA"/>
</dbReference>
<gene>
    <name evidence="1" type="ORF">UMC4404_09851</name>
</gene>
<dbReference type="RefSeq" id="WP_057558079.1">
    <property type="nucleotide sequence ID" value="NZ_CDNY01000003.1"/>
</dbReference>
<dbReference type="AlphaFoldDB" id="A0A9P1P8Z9"/>
<reference evidence="2" key="1">
    <citation type="submission" date="2015-01" db="EMBL/GenBank/DDBJ databases">
        <authorList>
            <person name="Aslett A.Martin."/>
            <person name="De Silva Nishadi"/>
        </authorList>
    </citation>
    <scope>NUCLEOTIDE SEQUENCE [LARGE SCALE GENOMIC DNA]</scope>
    <source>
        <strain evidence="2">UMC4404</strain>
    </source>
</reference>
<sequence>MKKISGLLLIVVMIVLLVGCGDKHEAKNDNKNSPKSKYEIDNKGSISMTDKDFEKFYIRSKKEALKTIDTLDENDYLEANKSAMVIFENNAMTFLLHAIDKPGVNDNTVLVTYEYDSKEDKYIKGPIQYNHHLYKDM</sequence>
<dbReference type="Proteomes" id="UP000049685">
    <property type="component" value="Unassembled WGS sequence"/>
</dbReference>
<comment type="caution">
    <text evidence="1">The sequence shown here is derived from an EMBL/GenBank/DDBJ whole genome shotgun (WGS) entry which is preliminary data.</text>
</comment>
<proteinExistence type="predicted"/>
<evidence type="ECO:0000313" key="2">
    <source>
        <dbReference type="Proteomes" id="UP000049685"/>
    </source>
</evidence>
<organism evidence="1 2">
    <name type="scientific">Paraclostridium sordellii</name>
    <name type="common">Clostridium sordellii</name>
    <dbReference type="NCBI Taxonomy" id="1505"/>
    <lineage>
        <taxon>Bacteria</taxon>
        <taxon>Bacillati</taxon>
        <taxon>Bacillota</taxon>
        <taxon>Clostridia</taxon>
        <taxon>Peptostreptococcales</taxon>
        <taxon>Peptostreptococcaceae</taxon>
        <taxon>Paraclostridium</taxon>
    </lineage>
</organism>
<dbReference type="PROSITE" id="PS51257">
    <property type="entry name" value="PROKAR_LIPOPROTEIN"/>
    <property type="match status" value="1"/>
</dbReference>